<dbReference type="Proteomes" id="UP000324897">
    <property type="component" value="Unassembled WGS sequence"/>
</dbReference>
<gene>
    <name evidence="7" type="ORF">EJB05_55320</name>
</gene>
<reference evidence="7 8" key="1">
    <citation type="journal article" date="2019" name="Sci. Rep.">
        <title>A high-quality genome of Eragrostis curvula grass provides insights into Poaceae evolution and supports new strategies to enhance forage quality.</title>
        <authorList>
            <person name="Carballo J."/>
            <person name="Santos B.A.C.M."/>
            <person name="Zappacosta D."/>
            <person name="Garbus I."/>
            <person name="Selva J.P."/>
            <person name="Gallo C.A."/>
            <person name="Diaz A."/>
            <person name="Albertini E."/>
            <person name="Caccamo M."/>
            <person name="Echenique V."/>
        </authorList>
    </citation>
    <scope>NUCLEOTIDE SEQUENCE [LARGE SCALE GENOMIC DNA]</scope>
    <source>
        <strain evidence="8">cv. Victoria</strain>
        <tissue evidence="7">Leaf</tissue>
    </source>
</reference>
<dbReference type="Gene3D" id="3.40.850.10">
    <property type="entry name" value="Kinesin motor domain"/>
    <property type="match status" value="1"/>
</dbReference>
<dbReference type="Gene3D" id="1.10.150.280">
    <property type="entry name" value="AF1531-like domain"/>
    <property type="match status" value="1"/>
</dbReference>
<feature type="region of interest" description="Disordered" evidence="5">
    <location>
        <begin position="376"/>
        <end position="395"/>
    </location>
</feature>
<evidence type="ECO:0000256" key="4">
    <source>
        <dbReference type="PROSITE-ProRule" id="PRU00283"/>
    </source>
</evidence>
<dbReference type="PANTHER" id="PTHR24115">
    <property type="entry name" value="KINESIN-RELATED"/>
    <property type="match status" value="1"/>
</dbReference>
<dbReference type="InterPro" id="IPR036961">
    <property type="entry name" value="Kinesin_motor_dom_sf"/>
</dbReference>
<dbReference type="AlphaFoldDB" id="A0A5J9SK19"/>
<keyword evidence="2" id="KW-0505">Motor protein</keyword>
<organism evidence="7 8">
    <name type="scientific">Eragrostis curvula</name>
    <name type="common">weeping love grass</name>
    <dbReference type="NCBI Taxonomy" id="38414"/>
    <lineage>
        <taxon>Eukaryota</taxon>
        <taxon>Viridiplantae</taxon>
        <taxon>Streptophyta</taxon>
        <taxon>Embryophyta</taxon>
        <taxon>Tracheophyta</taxon>
        <taxon>Spermatophyta</taxon>
        <taxon>Magnoliopsida</taxon>
        <taxon>Liliopsida</taxon>
        <taxon>Poales</taxon>
        <taxon>Poaceae</taxon>
        <taxon>PACMAD clade</taxon>
        <taxon>Chloridoideae</taxon>
        <taxon>Eragrostideae</taxon>
        <taxon>Eragrostidinae</taxon>
        <taxon>Eragrostis</taxon>
    </lineage>
</organism>
<dbReference type="Pfam" id="PF12836">
    <property type="entry name" value="HHH_3"/>
    <property type="match status" value="1"/>
</dbReference>
<sequence>MEAAAAPDSSHSRRIRHPAPVRVIARICPGGTQGGSFQVATRVVSDADSSAVVSLLPLHEDTPGAPPLRKDCDYRLDGFYPKDDDSCHHIFNDEVKPLVDAIFRGTNSCVVACGATAKTNLIMGQPAGLLTMAMEQILLLSHPIGAAVSVSAYQVLQDNHVFDLLEPKDNEVLVLEGADGRTNLKGLSRLHVNSIQEFADLCSCGTNMPEHPSKPKGGHRGFIVYISRFDHEGKECIVAKMHFLVLAGYVDPKQRNNGGGLALPNCNKTIYALMNVVQSLNSNQAFIPYRQSKLTRILQDSLCKTNNAVLIACLDEFSSQDVVSTLSLASRSSQVVNEQCYNLSLGTRSSSKSNANHSAGAKNLSRSVLDKHNRSQFNKSAVKASRTPAANQRSKITTCLSKKPASALSTYANQRGVKPALSGRKLFCPGTNLQKEDEIVAAPTSKVTKAEELQSSLGMEIQGPLPAEGFNEAEKVIEVVPCSMPELVSSSMQEEDSLSDLHADHSCTNLEKMCLSDVADDAVEKTPDAATESSPNLTDRLREISNTLKSLNARPLSVTKQKLDMVGAQDFSTDLPEPKTPAVHLKFRHAEDSHECSTGIQKSLAIKECLTFLNSANKDQLKSLKGIGEKRANYIIERREETPELFKEIDDLKNIIGMNNKEIKGLMTGMIMDL</sequence>
<keyword evidence="8" id="KW-1185">Reference proteome</keyword>
<dbReference type="GO" id="GO:0005874">
    <property type="term" value="C:microtubule"/>
    <property type="evidence" value="ECO:0007669"/>
    <property type="project" value="UniProtKB-KW"/>
</dbReference>
<proteinExistence type="inferred from homology"/>
<dbReference type="InterPro" id="IPR010994">
    <property type="entry name" value="RuvA_2-like"/>
</dbReference>
<dbReference type="PANTHER" id="PTHR24115:SF908">
    <property type="entry name" value="KINESIN-LIKE PROTEIN KIN-10C"/>
    <property type="match status" value="1"/>
</dbReference>
<feature type="domain" description="Kinesin motor" evidence="6">
    <location>
        <begin position="20"/>
        <end position="335"/>
    </location>
</feature>
<dbReference type="EMBL" id="RWGY01000732">
    <property type="protein sequence ID" value="TVT99320.1"/>
    <property type="molecule type" value="Genomic_DNA"/>
</dbReference>
<dbReference type="InterPro" id="IPR027417">
    <property type="entry name" value="P-loop_NTPase"/>
</dbReference>
<dbReference type="GO" id="GO:0007018">
    <property type="term" value="P:microtubule-based movement"/>
    <property type="evidence" value="ECO:0007669"/>
    <property type="project" value="InterPro"/>
</dbReference>
<evidence type="ECO:0000256" key="5">
    <source>
        <dbReference type="SAM" id="MobiDB-lite"/>
    </source>
</evidence>
<evidence type="ECO:0000256" key="3">
    <source>
        <dbReference type="ARBA" id="ARBA00061615"/>
    </source>
</evidence>
<dbReference type="InterPro" id="IPR027640">
    <property type="entry name" value="Kinesin-like_fam"/>
</dbReference>
<dbReference type="SMART" id="SM00129">
    <property type="entry name" value="KISc"/>
    <property type="match status" value="1"/>
</dbReference>
<protein>
    <recommendedName>
        <fullName evidence="6">Kinesin motor domain-containing protein</fullName>
    </recommendedName>
</protein>
<evidence type="ECO:0000256" key="2">
    <source>
        <dbReference type="ARBA" id="ARBA00023175"/>
    </source>
</evidence>
<evidence type="ECO:0000313" key="7">
    <source>
        <dbReference type="EMBL" id="TVT99320.1"/>
    </source>
</evidence>
<comment type="similarity">
    <text evidence="3">Belongs to the TRAFAC class myosin-kinesin ATPase superfamily. Kinesin family. KIN-10 subfamily.</text>
</comment>
<evidence type="ECO:0000256" key="1">
    <source>
        <dbReference type="ARBA" id="ARBA00022701"/>
    </source>
</evidence>
<dbReference type="PROSITE" id="PS50067">
    <property type="entry name" value="KINESIN_MOTOR_2"/>
    <property type="match status" value="1"/>
</dbReference>
<dbReference type="SUPFAM" id="SSF52540">
    <property type="entry name" value="P-loop containing nucleoside triphosphate hydrolases"/>
    <property type="match status" value="1"/>
</dbReference>
<comment type="caution">
    <text evidence="7">The sequence shown here is derived from an EMBL/GenBank/DDBJ whole genome shotgun (WGS) entry which is preliminary data.</text>
</comment>
<dbReference type="GO" id="GO:0016887">
    <property type="term" value="F:ATP hydrolysis activity"/>
    <property type="evidence" value="ECO:0007669"/>
    <property type="project" value="TreeGrafter"/>
</dbReference>
<evidence type="ECO:0000259" key="6">
    <source>
        <dbReference type="PROSITE" id="PS50067"/>
    </source>
</evidence>
<dbReference type="FunFam" id="1.10.150.280:FF:000003">
    <property type="entry name" value="Kinesin-like protein KIN-10C"/>
    <property type="match status" value="1"/>
</dbReference>
<dbReference type="SUPFAM" id="SSF47781">
    <property type="entry name" value="RuvA domain 2-like"/>
    <property type="match status" value="1"/>
</dbReference>
<dbReference type="OrthoDB" id="3176171at2759"/>
<dbReference type="Gramene" id="TVT99320">
    <property type="protein sequence ID" value="TVT99320"/>
    <property type="gene ID" value="EJB05_55320"/>
</dbReference>
<dbReference type="InterPro" id="IPR001752">
    <property type="entry name" value="Kinesin_motor_dom"/>
</dbReference>
<evidence type="ECO:0000313" key="8">
    <source>
        <dbReference type="Proteomes" id="UP000324897"/>
    </source>
</evidence>
<comment type="caution">
    <text evidence="4">Lacks conserved residue(s) required for the propagation of feature annotation.</text>
</comment>
<name>A0A5J9SK19_9POAL</name>
<keyword evidence="1" id="KW-0493">Microtubule</keyword>
<dbReference type="GO" id="GO:0008017">
    <property type="term" value="F:microtubule binding"/>
    <property type="evidence" value="ECO:0007669"/>
    <property type="project" value="InterPro"/>
</dbReference>
<dbReference type="GO" id="GO:0005524">
    <property type="term" value="F:ATP binding"/>
    <property type="evidence" value="ECO:0007669"/>
    <property type="project" value="InterPro"/>
</dbReference>
<dbReference type="GO" id="GO:0008574">
    <property type="term" value="F:plus-end-directed microtubule motor activity"/>
    <property type="evidence" value="ECO:0007669"/>
    <property type="project" value="TreeGrafter"/>
</dbReference>
<dbReference type="Pfam" id="PF00225">
    <property type="entry name" value="Kinesin"/>
    <property type="match status" value="1"/>
</dbReference>
<dbReference type="GO" id="GO:0005871">
    <property type="term" value="C:kinesin complex"/>
    <property type="evidence" value="ECO:0007669"/>
    <property type="project" value="TreeGrafter"/>
</dbReference>
<accession>A0A5J9SK19</accession>